<name>A0A1Y1U9Z4_9TREE</name>
<dbReference type="Proteomes" id="UP000193218">
    <property type="component" value="Unassembled WGS sequence"/>
</dbReference>
<dbReference type="InParanoid" id="A0A1Y1U9Z4"/>
<feature type="compositionally biased region" description="Low complexity" evidence="2">
    <location>
        <begin position="101"/>
        <end position="117"/>
    </location>
</feature>
<dbReference type="RefSeq" id="XP_021869074.1">
    <property type="nucleotide sequence ID" value="XM_022012006.1"/>
</dbReference>
<sequence length="396" mass="41942">MPTKLGAADSFNSSGATIIPDREQRGSGPTYRAYNPIAGLSNARLLMPEDSFGRQLQAFLTSGSTTNDSQQETEAGGQSGDSVRPNINDEAAEAMLRDFGFNSSTSSHFTTHTPNPSDLISSLQIDSNAAHTHARTSPFNSHSPLAQEEAASLSATASGNHPDRPASVLSHHSHHSHASRSHRGSISGSEYSYTSTEVSGDEDVRMEADVPEPLQTVWNVGAIGGVVPALGSTLTANPFASKGGTGHAQYPSPVSTSGPSPPTVPGAMFGGGAGAGAGAGGGPVRGIGAEKEEEERKRLERLEHRRDINRRSAQKHRAARKAELDILNRTITEKEARISQLERELAVEQSKSRQLAEFIKMSMGRGRTDDEQGEESIGDKQVVAGSRRVSSRRGAT</sequence>
<dbReference type="OrthoDB" id="2574524at2759"/>
<comment type="caution">
    <text evidence="3">The sequence shown here is derived from an EMBL/GenBank/DDBJ whole genome shotgun (WGS) entry which is preliminary data.</text>
</comment>
<keyword evidence="1" id="KW-0175">Coiled coil</keyword>
<feature type="coiled-coil region" evidence="1">
    <location>
        <begin position="324"/>
        <end position="351"/>
    </location>
</feature>
<evidence type="ECO:0000313" key="4">
    <source>
        <dbReference type="Proteomes" id="UP000193218"/>
    </source>
</evidence>
<dbReference type="GeneID" id="33553814"/>
<evidence type="ECO:0000256" key="1">
    <source>
        <dbReference type="SAM" id="Coils"/>
    </source>
</evidence>
<feature type="region of interest" description="Disordered" evidence="2">
    <location>
        <begin position="58"/>
        <end position="203"/>
    </location>
</feature>
<evidence type="ECO:0008006" key="5">
    <source>
        <dbReference type="Google" id="ProtNLM"/>
    </source>
</evidence>
<accession>A0A1Y1U9Z4</accession>
<feature type="compositionally biased region" description="Polar residues" evidence="2">
    <location>
        <begin position="118"/>
        <end position="144"/>
    </location>
</feature>
<feature type="region of interest" description="Disordered" evidence="2">
    <location>
        <begin position="243"/>
        <end position="318"/>
    </location>
</feature>
<dbReference type="AlphaFoldDB" id="A0A1Y1U9Z4"/>
<organism evidence="3 4">
    <name type="scientific">Kockovaella imperatae</name>
    <dbReference type="NCBI Taxonomy" id="4999"/>
    <lineage>
        <taxon>Eukaryota</taxon>
        <taxon>Fungi</taxon>
        <taxon>Dikarya</taxon>
        <taxon>Basidiomycota</taxon>
        <taxon>Agaricomycotina</taxon>
        <taxon>Tremellomycetes</taxon>
        <taxon>Tremellales</taxon>
        <taxon>Cuniculitremaceae</taxon>
        <taxon>Kockovaella</taxon>
    </lineage>
</organism>
<feature type="compositionally biased region" description="Gly residues" evidence="2">
    <location>
        <begin position="268"/>
        <end position="285"/>
    </location>
</feature>
<proteinExistence type="predicted"/>
<reference evidence="3 4" key="1">
    <citation type="submission" date="2017-03" db="EMBL/GenBank/DDBJ databases">
        <title>Widespread Adenine N6-methylation of Active Genes in Fungi.</title>
        <authorList>
            <consortium name="DOE Joint Genome Institute"/>
            <person name="Mondo S.J."/>
            <person name="Dannebaum R.O."/>
            <person name="Kuo R.C."/>
            <person name="Louie K.B."/>
            <person name="Bewick A.J."/>
            <person name="Labutti K."/>
            <person name="Haridas S."/>
            <person name="Kuo A."/>
            <person name="Salamov A."/>
            <person name="Ahrendt S.R."/>
            <person name="Lau R."/>
            <person name="Bowen B.P."/>
            <person name="Lipzen A."/>
            <person name="Sullivan W."/>
            <person name="Andreopoulos W.B."/>
            <person name="Clum A."/>
            <person name="Lindquist E."/>
            <person name="Daum C."/>
            <person name="Northen T.R."/>
            <person name="Ramamoorthy G."/>
            <person name="Schmitz R.J."/>
            <person name="Gryganskyi A."/>
            <person name="Culley D."/>
            <person name="Magnuson J."/>
            <person name="James T.Y."/>
            <person name="O'Malley M.A."/>
            <person name="Stajich J.E."/>
            <person name="Spatafora J.W."/>
            <person name="Visel A."/>
            <person name="Grigoriev I.V."/>
        </authorList>
    </citation>
    <scope>NUCLEOTIDE SEQUENCE [LARGE SCALE GENOMIC DNA]</scope>
    <source>
        <strain evidence="3 4">NRRL Y-17943</strain>
    </source>
</reference>
<dbReference type="CDD" id="cd14686">
    <property type="entry name" value="bZIP"/>
    <property type="match status" value="1"/>
</dbReference>
<evidence type="ECO:0000256" key="2">
    <source>
        <dbReference type="SAM" id="MobiDB-lite"/>
    </source>
</evidence>
<dbReference type="EMBL" id="NBSH01000013">
    <property type="protein sequence ID" value="ORX34832.1"/>
    <property type="molecule type" value="Genomic_DNA"/>
</dbReference>
<evidence type="ECO:0000313" key="3">
    <source>
        <dbReference type="EMBL" id="ORX34832.1"/>
    </source>
</evidence>
<gene>
    <name evidence="3" type="ORF">BD324DRAFT_136908</name>
</gene>
<feature type="compositionally biased region" description="Basic residues" evidence="2">
    <location>
        <begin position="171"/>
        <end position="183"/>
    </location>
</feature>
<keyword evidence="4" id="KW-1185">Reference proteome</keyword>
<feature type="compositionally biased region" description="Basic and acidic residues" evidence="2">
    <location>
        <begin position="288"/>
        <end position="310"/>
    </location>
</feature>
<feature type="region of interest" description="Disordered" evidence="2">
    <location>
        <begin position="1"/>
        <end position="32"/>
    </location>
</feature>
<protein>
    <recommendedName>
        <fullName evidence="5">BZIP domain-containing protein</fullName>
    </recommendedName>
</protein>
<feature type="region of interest" description="Disordered" evidence="2">
    <location>
        <begin position="361"/>
        <end position="396"/>
    </location>
</feature>
<feature type="compositionally biased region" description="Polar residues" evidence="2">
    <location>
        <begin position="58"/>
        <end position="73"/>
    </location>
</feature>